<dbReference type="Pfam" id="PF17384">
    <property type="entry name" value="DUF150_C"/>
    <property type="match status" value="1"/>
</dbReference>
<dbReference type="InterPro" id="IPR028989">
    <property type="entry name" value="RimP_N"/>
</dbReference>
<dbReference type="InterPro" id="IPR028998">
    <property type="entry name" value="RimP_C"/>
</dbReference>
<dbReference type="InterPro" id="IPR003728">
    <property type="entry name" value="Ribosome_maturation_RimP"/>
</dbReference>
<keyword evidence="2 3" id="KW-0690">Ribosome biogenesis</keyword>
<evidence type="ECO:0000256" key="1">
    <source>
        <dbReference type="ARBA" id="ARBA00022490"/>
    </source>
</evidence>
<dbReference type="HAMAP" id="MF_01077">
    <property type="entry name" value="RimP"/>
    <property type="match status" value="1"/>
</dbReference>
<reference evidence="6 7" key="1">
    <citation type="submission" date="2023-03" db="EMBL/GenBank/DDBJ databases">
        <title>Complete genome of Arcanobacterium canis strain DSM 25104 isolated in 2010 from a canine otitis externa in Germany.</title>
        <authorList>
            <person name="Borowiak M."/>
            <person name="Kreitlow A."/>
            <person name="Malorny B."/>
            <person name="Laemmler C."/>
            <person name="Prenger-Berninghoff E."/>
            <person name="Ploetz M."/>
            <person name="Abdulmawjood A."/>
        </authorList>
    </citation>
    <scope>NUCLEOTIDE SEQUENCE [LARGE SCALE GENOMIC DNA]</scope>
    <source>
        <strain evidence="6 7">DSM 25104</strain>
    </source>
</reference>
<sequence length="159" mass="17146">MANDQNQEIFNLLAPSVAQAGLYLEAVKVVRAGKHTSVRVIVDLESGPGGVDSDALGDVTREISAVLDQNDPISGPYTLEVSSAGAERKLTTPRHFSRAIGHLVNVVLESGNIQGRVLSVSDDKMLLRIESKSAEEREILFSQVRSAKVVLELKKPEGE</sequence>
<evidence type="ECO:0000313" key="7">
    <source>
        <dbReference type="Proteomes" id="UP001215216"/>
    </source>
</evidence>
<feature type="domain" description="Ribosome maturation factor RimP C-terminal" evidence="5">
    <location>
        <begin position="90"/>
        <end position="152"/>
    </location>
</feature>
<dbReference type="Proteomes" id="UP001215216">
    <property type="component" value="Chromosome"/>
</dbReference>
<evidence type="ECO:0000259" key="4">
    <source>
        <dbReference type="Pfam" id="PF02576"/>
    </source>
</evidence>
<accession>A0ABY8FZ47</accession>
<dbReference type="EMBL" id="CP121208">
    <property type="protein sequence ID" value="WFM82845.1"/>
    <property type="molecule type" value="Genomic_DNA"/>
</dbReference>
<dbReference type="SUPFAM" id="SSF74942">
    <property type="entry name" value="YhbC-like, C-terminal domain"/>
    <property type="match status" value="1"/>
</dbReference>
<proteinExistence type="inferred from homology"/>
<comment type="function">
    <text evidence="3">Required for maturation of 30S ribosomal subunits.</text>
</comment>
<dbReference type="Gene3D" id="3.30.300.70">
    <property type="entry name" value="RimP-like superfamily, N-terminal"/>
    <property type="match status" value="1"/>
</dbReference>
<organism evidence="6 7">
    <name type="scientific">Arcanobacterium canis</name>
    <dbReference type="NCBI Taxonomy" id="999183"/>
    <lineage>
        <taxon>Bacteria</taxon>
        <taxon>Bacillati</taxon>
        <taxon>Actinomycetota</taxon>
        <taxon>Actinomycetes</taxon>
        <taxon>Actinomycetales</taxon>
        <taxon>Actinomycetaceae</taxon>
        <taxon>Arcanobacterium</taxon>
    </lineage>
</organism>
<dbReference type="SUPFAM" id="SSF75420">
    <property type="entry name" value="YhbC-like, N-terminal domain"/>
    <property type="match status" value="1"/>
</dbReference>
<keyword evidence="7" id="KW-1185">Reference proteome</keyword>
<dbReference type="PANTHER" id="PTHR33867">
    <property type="entry name" value="RIBOSOME MATURATION FACTOR RIMP"/>
    <property type="match status" value="1"/>
</dbReference>
<dbReference type="Pfam" id="PF02576">
    <property type="entry name" value="RimP_N"/>
    <property type="match status" value="1"/>
</dbReference>
<feature type="domain" description="Ribosome maturation factor RimP N-terminal" evidence="4">
    <location>
        <begin position="13"/>
        <end position="87"/>
    </location>
</feature>
<keyword evidence="1 3" id="KW-0963">Cytoplasm</keyword>
<comment type="subcellular location">
    <subcellularLocation>
        <location evidence="3">Cytoplasm</location>
    </subcellularLocation>
</comment>
<dbReference type="PANTHER" id="PTHR33867:SF1">
    <property type="entry name" value="RIBOSOME MATURATION FACTOR RIMP"/>
    <property type="match status" value="1"/>
</dbReference>
<evidence type="ECO:0000313" key="6">
    <source>
        <dbReference type="EMBL" id="WFM82845.1"/>
    </source>
</evidence>
<name>A0ABY8FZ47_9ACTO</name>
<comment type="similarity">
    <text evidence="3">Belongs to the RimP family.</text>
</comment>
<evidence type="ECO:0000256" key="2">
    <source>
        <dbReference type="ARBA" id="ARBA00022517"/>
    </source>
</evidence>
<protein>
    <recommendedName>
        <fullName evidence="3">Ribosome maturation factor RimP</fullName>
    </recommendedName>
</protein>
<dbReference type="CDD" id="cd01734">
    <property type="entry name" value="YlxS_C"/>
    <property type="match status" value="1"/>
</dbReference>
<evidence type="ECO:0000256" key="3">
    <source>
        <dbReference type="HAMAP-Rule" id="MF_01077"/>
    </source>
</evidence>
<dbReference type="InterPro" id="IPR036847">
    <property type="entry name" value="RimP_C_sf"/>
</dbReference>
<dbReference type="InterPro" id="IPR035956">
    <property type="entry name" value="RimP_N_sf"/>
</dbReference>
<dbReference type="RefSeq" id="WP_278012271.1">
    <property type="nucleotide sequence ID" value="NZ_CP121208.1"/>
</dbReference>
<gene>
    <name evidence="3 6" type="primary">rimP</name>
    <name evidence="6" type="ORF">P7079_05415</name>
</gene>
<evidence type="ECO:0000259" key="5">
    <source>
        <dbReference type="Pfam" id="PF17384"/>
    </source>
</evidence>